<dbReference type="RefSeq" id="WP_201701099.1">
    <property type="nucleotide sequence ID" value="NZ_CAJHCQ010000045.1"/>
</dbReference>
<gene>
    <name evidence="3" type="ORF">LMG27952_07708</name>
</gene>
<dbReference type="EMBL" id="CAJHCQ010000045">
    <property type="protein sequence ID" value="CAD6562183.1"/>
    <property type="molecule type" value="Genomic_DNA"/>
</dbReference>
<dbReference type="Proteomes" id="UP000656319">
    <property type="component" value="Unassembled WGS sequence"/>
</dbReference>
<comment type="caution">
    <text evidence="3">The sequence shown here is derived from an EMBL/GenBank/DDBJ whole genome shotgun (WGS) entry which is preliminary data.</text>
</comment>
<keyword evidence="2" id="KW-1133">Transmembrane helix</keyword>
<reference evidence="3 4" key="1">
    <citation type="submission" date="2020-10" db="EMBL/GenBank/DDBJ databases">
        <authorList>
            <person name="Peeters C."/>
        </authorList>
    </citation>
    <scope>NUCLEOTIDE SEQUENCE [LARGE SCALE GENOMIC DNA]</scope>
    <source>
        <strain evidence="3 4">LMG 27952</strain>
    </source>
</reference>
<evidence type="ECO:0000256" key="2">
    <source>
        <dbReference type="SAM" id="Phobius"/>
    </source>
</evidence>
<evidence type="ECO:0000256" key="1">
    <source>
        <dbReference type="SAM" id="MobiDB-lite"/>
    </source>
</evidence>
<feature type="transmembrane region" description="Helical" evidence="2">
    <location>
        <begin position="121"/>
        <end position="141"/>
    </location>
</feature>
<keyword evidence="2" id="KW-0472">Membrane</keyword>
<sequence>MVARHGSYPRDAPRDTEESATGDEESNRRIETLKALNTLALELFKALNILNAGAAAGMLAGLDKLQGAIDSCHIRRSILLFVIGLVCGLGAMLFGWIVLYVRLHLMDDTNPDHDPKKHKRTMLVSVAFAATGLFFFCYGALNAAMNLHEPKATCQKQ</sequence>
<organism evidence="3 4">
    <name type="scientific">Paraburkholderia hiiakae</name>
    <dbReference type="NCBI Taxonomy" id="1081782"/>
    <lineage>
        <taxon>Bacteria</taxon>
        <taxon>Pseudomonadati</taxon>
        <taxon>Pseudomonadota</taxon>
        <taxon>Betaproteobacteria</taxon>
        <taxon>Burkholderiales</taxon>
        <taxon>Burkholderiaceae</taxon>
        <taxon>Paraburkholderia</taxon>
    </lineage>
</organism>
<feature type="region of interest" description="Disordered" evidence="1">
    <location>
        <begin position="1"/>
        <end position="27"/>
    </location>
</feature>
<feature type="transmembrane region" description="Helical" evidence="2">
    <location>
        <begin position="78"/>
        <end position="101"/>
    </location>
</feature>
<evidence type="ECO:0000313" key="3">
    <source>
        <dbReference type="EMBL" id="CAD6562183.1"/>
    </source>
</evidence>
<accession>A0ABM8PBQ3</accession>
<name>A0ABM8PBQ3_9BURK</name>
<keyword evidence="2" id="KW-0812">Transmembrane</keyword>
<keyword evidence="4" id="KW-1185">Reference proteome</keyword>
<evidence type="ECO:0008006" key="5">
    <source>
        <dbReference type="Google" id="ProtNLM"/>
    </source>
</evidence>
<protein>
    <recommendedName>
        <fullName evidence="5">Transmembrane protein</fullName>
    </recommendedName>
</protein>
<evidence type="ECO:0000313" key="4">
    <source>
        <dbReference type="Proteomes" id="UP000656319"/>
    </source>
</evidence>
<proteinExistence type="predicted"/>